<evidence type="ECO:0000259" key="2">
    <source>
        <dbReference type="Pfam" id="PF12510"/>
    </source>
</evidence>
<feature type="domain" description="Smoothelin" evidence="2">
    <location>
        <begin position="97"/>
        <end position="144"/>
    </location>
</feature>
<dbReference type="InterPro" id="IPR022189">
    <property type="entry name" value="SMTN"/>
</dbReference>
<feature type="region of interest" description="Disordered" evidence="1">
    <location>
        <begin position="140"/>
        <end position="256"/>
    </location>
</feature>
<dbReference type="Pfam" id="PF12510">
    <property type="entry name" value="Smoothelin"/>
    <property type="match status" value="1"/>
</dbReference>
<name>A0A9Q1DAP1_CONCO</name>
<evidence type="ECO:0000313" key="4">
    <source>
        <dbReference type="Proteomes" id="UP001152803"/>
    </source>
</evidence>
<organism evidence="3 4">
    <name type="scientific">Conger conger</name>
    <name type="common">Conger eel</name>
    <name type="synonym">Muraena conger</name>
    <dbReference type="NCBI Taxonomy" id="82655"/>
    <lineage>
        <taxon>Eukaryota</taxon>
        <taxon>Metazoa</taxon>
        <taxon>Chordata</taxon>
        <taxon>Craniata</taxon>
        <taxon>Vertebrata</taxon>
        <taxon>Euteleostomi</taxon>
        <taxon>Actinopterygii</taxon>
        <taxon>Neopterygii</taxon>
        <taxon>Teleostei</taxon>
        <taxon>Anguilliformes</taxon>
        <taxon>Congridae</taxon>
        <taxon>Conger</taxon>
    </lineage>
</organism>
<feature type="compositionally biased region" description="Low complexity" evidence="1">
    <location>
        <begin position="52"/>
        <end position="61"/>
    </location>
</feature>
<feature type="compositionally biased region" description="Basic and acidic residues" evidence="1">
    <location>
        <begin position="198"/>
        <end position="210"/>
    </location>
</feature>
<feature type="compositionally biased region" description="Low complexity" evidence="1">
    <location>
        <begin position="234"/>
        <end position="244"/>
    </location>
</feature>
<feature type="compositionally biased region" description="Polar residues" evidence="1">
    <location>
        <begin position="211"/>
        <end position="220"/>
    </location>
</feature>
<dbReference type="OrthoDB" id="10017054at2759"/>
<feature type="compositionally biased region" description="Basic and acidic residues" evidence="1">
    <location>
        <begin position="146"/>
        <end position="167"/>
    </location>
</feature>
<reference evidence="3" key="1">
    <citation type="journal article" date="2023" name="Science">
        <title>Genome structures resolve the early diversification of teleost fishes.</title>
        <authorList>
            <person name="Parey E."/>
            <person name="Louis A."/>
            <person name="Montfort J."/>
            <person name="Bouchez O."/>
            <person name="Roques C."/>
            <person name="Iampietro C."/>
            <person name="Lluch J."/>
            <person name="Castinel A."/>
            <person name="Donnadieu C."/>
            <person name="Desvignes T."/>
            <person name="Floi Bucao C."/>
            <person name="Jouanno E."/>
            <person name="Wen M."/>
            <person name="Mejri S."/>
            <person name="Dirks R."/>
            <person name="Jansen H."/>
            <person name="Henkel C."/>
            <person name="Chen W.J."/>
            <person name="Zahm M."/>
            <person name="Cabau C."/>
            <person name="Klopp C."/>
            <person name="Thompson A.W."/>
            <person name="Robinson-Rechavi M."/>
            <person name="Braasch I."/>
            <person name="Lecointre G."/>
            <person name="Bobe J."/>
            <person name="Postlethwait J.H."/>
            <person name="Berthelot C."/>
            <person name="Roest Crollius H."/>
            <person name="Guiguen Y."/>
        </authorList>
    </citation>
    <scope>NUCLEOTIDE SEQUENCE</scope>
    <source>
        <strain evidence="3">Concon-B</strain>
    </source>
</reference>
<protein>
    <recommendedName>
        <fullName evidence="2">Smoothelin domain-containing protein</fullName>
    </recommendedName>
</protein>
<evidence type="ECO:0000313" key="3">
    <source>
        <dbReference type="EMBL" id="KAJ8263615.1"/>
    </source>
</evidence>
<dbReference type="AlphaFoldDB" id="A0A9Q1DAP1"/>
<sequence length="280" mass="30391">MDATPAAGVEARGLPPTPPPGQRQRDPRASANAVGQRAELTLGLRATPFKISSSSLSSSSSFKMETEPVLAADPCGSSSSGAPAVPNGSAEARARAEESGAKLTAEQLDAIEDEEVLDKMLDESKDFEERKMIRAAMRELRKRKRDQREREREFRLQELRQQREARAQKGRPGGGAVEVVTKKAEKSADGSTLSQLTKTDRFAQSDDGSRSTRSTITEASYVQKFDKGTVQTKSYSFSSSSSSSGRKVGSVFDREDDSSRVAVGVGWRLWSAGRRRGARS</sequence>
<comment type="caution">
    <text evidence="3">The sequence shown here is derived from an EMBL/GenBank/DDBJ whole genome shotgun (WGS) entry which is preliminary data.</text>
</comment>
<feature type="region of interest" description="Disordered" evidence="1">
    <location>
        <begin position="1"/>
        <end position="107"/>
    </location>
</feature>
<gene>
    <name evidence="3" type="ORF">COCON_G00160720</name>
</gene>
<dbReference type="EMBL" id="JAFJMO010000011">
    <property type="protein sequence ID" value="KAJ8263615.1"/>
    <property type="molecule type" value="Genomic_DNA"/>
</dbReference>
<evidence type="ECO:0000256" key="1">
    <source>
        <dbReference type="SAM" id="MobiDB-lite"/>
    </source>
</evidence>
<proteinExistence type="predicted"/>
<keyword evidence="4" id="KW-1185">Reference proteome</keyword>
<accession>A0A9Q1DAP1</accession>
<dbReference type="Proteomes" id="UP001152803">
    <property type="component" value="Unassembled WGS sequence"/>
</dbReference>